<dbReference type="PIRSF" id="PIRSF016049">
    <property type="entry name" value="Man_dehyd"/>
    <property type="match status" value="1"/>
</dbReference>
<comment type="catalytic activity">
    <reaction evidence="1 9">
        <text>D-mannonate = 2-dehydro-3-deoxy-D-gluconate + H2O</text>
        <dbReference type="Rhea" id="RHEA:20097"/>
        <dbReference type="ChEBI" id="CHEBI:15377"/>
        <dbReference type="ChEBI" id="CHEBI:17767"/>
        <dbReference type="ChEBI" id="CHEBI:57990"/>
        <dbReference type="EC" id="4.2.1.8"/>
    </reaction>
</comment>
<dbReference type="GO" id="GO:0008927">
    <property type="term" value="F:mannonate dehydratase activity"/>
    <property type="evidence" value="ECO:0007669"/>
    <property type="project" value="UniProtKB-UniRule"/>
</dbReference>
<comment type="function">
    <text evidence="2 9">Catalyzes the dehydration of D-mannonate.</text>
</comment>
<dbReference type="HAMAP" id="MF_00106">
    <property type="entry name" value="UxuA"/>
    <property type="match status" value="1"/>
</dbReference>
<protein>
    <recommendedName>
        <fullName evidence="5 9">Mannonate dehydratase</fullName>
        <ecNumber evidence="5 9">4.2.1.8</ecNumber>
    </recommendedName>
    <alternativeName>
        <fullName evidence="9">D-mannonate hydro-lyase</fullName>
    </alternativeName>
</protein>
<dbReference type="EC" id="4.2.1.8" evidence="5 9"/>
<dbReference type="Gene3D" id="3.20.20.150">
    <property type="entry name" value="Divalent-metal-dependent TIM barrel enzymes"/>
    <property type="match status" value="1"/>
</dbReference>
<evidence type="ECO:0000256" key="3">
    <source>
        <dbReference type="ARBA" id="ARBA00004892"/>
    </source>
</evidence>
<accession>A0ABD4HPN0</accession>
<dbReference type="GO" id="GO:0006064">
    <property type="term" value="P:glucuronate catabolic process"/>
    <property type="evidence" value="ECO:0007669"/>
    <property type="project" value="UniProtKB-UniRule"/>
</dbReference>
<dbReference type="Pfam" id="PF03786">
    <property type="entry name" value="UxuA"/>
    <property type="match status" value="1"/>
</dbReference>
<comment type="similarity">
    <text evidence="4 9">Belongs to the mannonate dehydratase family.</text>
</comment>
<comment type="caution">
    <text evidence="10">The sequence shown here is derived from an EMBL/GenBank/DDBJ whole genome shotgun (WGS) entry which is preliminary data.</text>
</comment>
<gene>
    <name evidence="9 10" type="primary">uxuA</name>
    <name evidence="10" type="ORF">HWH42_10820</name>
</gene>
<reference evidence="10 11" key="1">
    <citation type="submission" date="2020-06" db="EMBL/GenBank/DDBJ databases">
        <title>Crossreactivity between MHC class I-restricted antigens from cancer cells and an enterococcal bacteriophage.</title>
        <authorList>
            <person name="Fluckiger A."/>
            <person name="Daillere R."/>
            <person name="Sassi M."/>
            <person name="Cattoir V."/>
            <person name="Kroemer G."/>
            <person name="Zitvogel L."/>
        </authorList>
    </citation>
    <scope>NUCLEOTIDE SEQUENCE [LARGE SCALE GENOMIC DNA]</scope>
    <source>
        <strain evidence="10 11">EG4</strain>
    </source>
</reference>
<dbReference type="InterPro" id="IPR004628">
    <property type="entry name" value="Man_deHydtase"/>
</dbReference>
<keyword evidence="8 9" id="KW-0456">Lyase</keyword>
<dbReference type="InterPro" id="IPR036237">
    <property type="entry name" value="Xyl_isomerase-like_sf"/>
</dbReference>
<dbReference type="EMBL" id="JABXJK010000060">
    <property type="protein sequence ID" value="MBA0973054.1"/>
    <property type="molecule type" value="Genomic_DNA"/>
</dbReference>
<keyword evidence="6 9" id="KW-0408">Iron</keyword>
<dbReference type="AlphaFoldDB" id="A0ABD4HPN0"/>
<dbReference type="NCBIfam" id="TIGR00695">
    <property type="entry name" value="uxuA"/>
    <property type="match status" value="1"/>
</dbReference>
<evidence type="ECO:0000256" key="6">
    <source>
        <dbReference type="ARBA" id="ARBA00023004"/>
    </source>
</evidence>
<evidence type="ECO:0000256" key="8">
    <source>
        <dbReference type="ARBA" id="ARBA00023239"/>
    </source>
</evidence>
<comment type="cofactor">
    <cofactor evidence="9">
        <name>Fe(2+)</name>
        <dbReference type="ChEBI" id="CHEBI:29033"/>
    </cofactor>
    <cofactor evidence="9">
        <name>Mn(2+)</name>
        <dbReference type="ChEBI" id="CHEBI:29035"/>
    </cofactor>
</comment>
<evidence type="ECO:0000256" key="1">
    <source>
        <dbReference type="ARBA" id="ARBA00001794"/>
    </source>
</evidence>
<name>A0ABD4HPN0_ENTGA</name>
<evidence type="ECO:0000256" key="2">
    <source>
        <dbReference type="ARBA" id="ARBA00002713"/>
    </source>
</evidence>
<evidence type="ECO:0000256" key="5">
    <source>
        <dbReference type="ARBA" id="ARBA00012927"/>
    </source>
</evidence>
<dbReference type="RefSeq" id="WP_176333450.1">
    <property type="nucleotide sequence ID" value="NZ_CAKOCH010000004.1"/>
</dbReference>
<dbReference type="PANTHER" id="PTHR30387">
    <property type="entry name" value="MANNONATE DEHYDRATASE"/>
    <property type="match status" value="1"/>
</dbReference>
<evidence type="ECO:0000256" key="7">
    <source>
        <dbReference type="ARBA" id="ARBA00023211"/>
    </source>
</evidence>
<comment type="pathway">
    <text evidence="3 9">Carbohydrate metabolism; pentose and glucuronate interconversion.</text>
</comment>
<proteinExistence type="inferred from homology"/>
<organism evidence="10 11">
    <name type="scientific">Enterococcus gallinarum</name>
    <dbReference type="NCBI Taxonomy" id="1353"/>
    <lineage>
        <taxon>Bacteria</taxon>
        <taxon>Bacillati</taxon>
        <taxon>Bacillota</taxon>
        <taxon>Bacilli</taxon>
        <taxon>Lactobacillales</taxon>
        <taxon>Enterococcaceae</taxon>
        <taxon>Enterococcus</taxon>
    </lineage>
</organism>
<dbReference type="PANTHER" id="PTHR30387:SF2">
    <property type="entry name" value="MANNONATE DEHYDRATASE"/>
    <property type="match status" value="1"/>
</dbReference>
<evidence type="ECO:0000256" key="4">
    <source>
        <dbReference type="ARBA" id="ARBA00007389"/>
    </source>
</evidence>
<keyword evidence="7 9" id="KW-0464">Manganese</keyword>
<evidence type="ECO:0000313" key="11">
    <source>
        <dbReference type="Proteomes" id="UP000571857"/>
    </source>
</evidence>
<evidence type="ECO:0000256" key="9">
    <source>
        <dbReference type="HAMAP-Rule" id="MF_00106"/>
    </source>
</evidence>
<evidence type="ECO:0000313" key="10">
    <source>
        <dbReference type="EMBL" id="MBA0973054.1"/>
    </source>
</evidence>
<dbReference type="NCBIfam" id="NF003027">
    <property type="entry name" value="PRK03906.1"/>
    <property type="match status" value="1"/>
</dbReference>
<dbReference type="SUPFAM" id="SSF51658">
    <property type="entry name" value="Xylose isomerase-like"/>
    <property type="match status" value="1"/>
</dbReference>
<dbReference type="Proteomes" id="UP000571857">
    <property type="component" value="Unassembled WGS sequence"/>
</dbReference>
<sequence>MKMSFRWYGRENDPISLSYIRQIPGVEEIVWTLHNKQAGGLWTEEEIKEEVHYIESQGLKATIVESVNVHDDIKLGLPTRDALIETYKVCLKNLAKNGVKVVCYNFMPVFDWTRTDMFHPLPDGSTALFFEREKIINLTPQEMVELVEKESHGLTLPGWEPERMSRIKELFQAYEGFTEEKLRENFKYFIDAIIPTCEAYDIKMAIHPDDPPFEIFGLPRLVNNRENIQKLLACNESPYNGLTLCTGSLGANPANDVVAMVKEFKDRIHFMHVRNVRVDPDGDFSEVSHRTSDGSVDITGVMAALAAVDFDGYIRPDHGRHVFGENAANVRPGYGLYDRAMGVCYLYGSWDMAKRLEASQAR</sequence>